<name>A0A2I0AGP3_9ASPA</name>
<dbReference type="EMBL" id="KZ451982">
    <property type="protein sequence ID" value="PKA54714.1"/>
    <property type="molecule type" value="Genomic_DNA"/>
</dbReference>
<evidence type="ECO:0000313" key="2">
    <source>
        <dbReference type="Proteomes" id="UP000236161"/>
    </source>
</evidence>
<gene>
    <name evidence="1" type="ORF">AXF42_Ash000549</name>
</gene>
<keyword evidence="2" id="KW-1185">Reference proteome</keyword>
<organism evidence="1 2">
    <name type="scientific">Apostasia shenzhenica</name>
    <dbReference type="NCBI Taxonomy" id="1088818"/>
    <lineage>
        <taxon>Eukaryota</taxon>
        <taxon>Viridiplantae</taxon>
        <taxon>Streptophyta</taxon>
        <taxon>Embryophyta</taxon>
        <taxon>Tracheophyta</taxon>
        <taxon>Spermatophyta</taxon>
        <taxon>Magnoliopsida</taxon>
        <taxon>Liliopsida</taxon>
        <taxon>Asparagales</taxon>
        <taxon>Orchidaceae</taxon>
        <taxon>Apostasioideae</taxon>
        <taxon>Apostasia</taxon>
    </lineage>
</organism>
<reference evidence="1 2" key="1">
    <citation type="journal article" date="2017" name="Nature">
        <title>The Apostasia genome and the evolution of orchids.</title>
        <authorList>
            <person name="Zhang G.Q."/>
            <person name="Liu K.W."/>
            <person name="Li Z."/>
            <person name="Lohaus R."/>
            <person name="Hsiao Y.Y."/>
            <person name="Niu S.C."/>
            <person name="Wang J.Y."/>
            <person name="Lin Y.C."/>
            <person name="Xu Q."/>
            <person name="Chen L.J."/>
            <person name="Yoshida K."/>
            <person name="Fujiwara S."/>
            <person name="Wang Z.W."/>
            <person name="Zhang Y.Q."/>
            <person name="Mitsuda N."/>
            <person name="Wang M."/>
            <person name="Liu G.H."/>
            <person name="Pecoraro L."/>
            <person name="Huang H.X."/>
            <person name="Xiao X.J."/>
            <person name="Lin M."/>
            <person name="Wu X.Y."/>
            <person name="Wu W.L."/>
            <person name="Chen Y.Y."/>
            <person name="Chang S.B."/>
            <person name="Sakamoto S."/>
            <person name="Ohme-Takagi M."/>
            <person name="Yagi M."/>
            <person name="Zeng S.J."/>
            <person name="Shen C.Y."/>
            <person name="Yeh C.M."/>
            <person name="Luo Y.B."/>
            <person name="Tsai W.C."/>
            <person name="Van de Peer Y."/>
            <person name="Liu Z.J."/>
        </authorList>
    </citation>
    <scope>NUCLEOTIDE SEQUENCE [LARGE SCALE GENOMIC DNA]</scope>
    <source>
        <strain evidence="2">cv. Shenzhen</strain>
        <tissue evidence="1">Stem</tissue>
    </source>
</reference>
<dbReference type="Proteomes" id="UP000236161">
    <property type="component" value="Unassembled WGS sequence"/>
</dbReference>
<sequence length="61" mass="6803">MPRIIVAFLSGYFSENFAYVVAIAGQTFALPSAVGFGENSMCSYKLAMFPFEICRRRLLCP</sequence>
<accession>A0A2I0AGP3</accession>
<proteinExistence type="predicted"/>
<evidence type="ECO:0000313" key="1">
    <source>
        <dbReference type="EMBL" id="PKA54714.1"/>
    </source>
</evidence>
<protein>
    <submittedName>
        <fullName evidence="1">Uncharacterized protein</fullName>
    </submittedName>
</protein>
<dbReference type="AlphaFoldDB" id="A0A2I0AGP3"/>